<keyword evidence="3" id="KW-1185">Reference proteome</keyword>
<dbReference type="SUPFAM" id="SSF143422">
    <property type="entry name" value="Transposase IS200-like"/>
    <property type="match status" value="1"/>
</dbReference>
<dbReference type="RefSeq" id="WP_258498854.1">
    <property type="nucleotide sequence ID" value="NZ_JANSKA010000002.1"/>
</dbReference>
<protein>
    <submittedName>
        <fullName evidence="2">Transposase</fullName>
    </submittedName>
</protein>
<dbReference type="Gene3D" id="3.30.70.1290">
    <property type="entry name" value="Transposase IS200-like"/>
    <property type="match status" value="1"/>
</dbReference>
<evidence type="ECO:0000313" key="2">
    <source>
        <dbReference type="EMBL" id="MCR9036181.1"/>
    </source>
</evidence>
<reference evidence="2 3" key="1">
    <citation type="submission" date="2022-08" db="EMBL/GenBank/DDBJ databases">
        <title>Tractidigestivibacter montrealensis type strain KD21.</title>
        <authorList>
            <person name="Diop K."/>
            <person name="Richard C."/>
            <person name="Routy B."/>
        </authorList>
    </citation>
    <scope>NUCLEOTIDE SEQUENCE [LARGE SCALE GENOMIC DNA]</scope>
    <source>
        <strain evidence="2 3">KD21</strain>
    </source>
</reference>
<dbReference type="EMBL" id="JANSKA010000002">
    <property type="protein sequence ID" value="MCR9036181.1"/>
    <property type="molecule type" value="Genomic_DNA"/>
</dbReference>
<accession>A0ABT1Z7J2</accession>
<dbReference type="Proteomes" id="UP001204320">
    <property type="component" value="Unassembled WGS sequence"/>
</dbReference>
<evidence type="ECO:0000259" key="1">
    <source>
        <dbReference type="SMART" id="SM01321"/>
    </source>
</evidence>
<evidence type="ECO:0000313" key="3">
    <source>
        <dbReference type="Proteomes" id="UP001204320"/>
    </source>
</evidence>
<gene>
    <name evidence="2" type="ORF">NVS32_04375</name>
</gene>
<sequence>MPRRGLSESGYYHIVVRSAGKVALFEDDADRRCYLRLLKDARDKTGAHVIAWVLMTNHVHLVVDFGELPSSISDFMFSIDLPYSKYFNARTGREGTLFQGSFWSKPITDDAQLVATVFYVHMNPEAAGIASMRDYRWSSYQEYAGTHWVVDTSVLLEYFGGFDAFDAYEGSPRDVVWDVTRLDYDERLQDEDALALAKSLAGVKTSGELREVTRSRRDDIIRLMSSRGVSGKTIARTWGLGTSTISRILRRD</sequence>
<proteinExistence type="predicted"/>
<organism evidence="2 3">
    <name type="scientific">Tractidigestivibacter montrealensis</name>
    <dbReference type="NCBI Taxonomy" id="2972466"/>
    <lineage>
        <taxon>Bacteria</taxon>
        <taxon>Bacillati</taxon>
        <taxon>Actinomycetota</taxon>
        <taxon>Coriobacteriia</taxon>
        <taxon>Coriobacteriales</taxon>
        <taxon>Atopobiaceae</taxon>
        <taxon>Tractidigestivibacter</taxon>
    </lineage>
</organism>
<dbReference type="PANTHER" id="PTHR34322">
    <property type="entry name" value="TRANSPOSASE, Y1_TNP DOMAIN-CONTAINING"/>
    <property type="match status" value="1"/>
</dbReference>
<dbReference type="SMART" id="SM01321">
    <property type="entry name" value="Y1_Tnp"/>
    <property type="match status" value="1"/>
</dbReference>
<dbReference type="Pfam" id="PF01797">
    <property type="entry name" value="Y1_Tnp"/>
    <property type="match status" value="1"/>
</dbReference>
<dbReference type="InterPro" id="IPR002686">
    <property type="entry name" value="Transposase_17"/>
</dbReference>
<dbReference type="PANTHER" id="PTHR34322:SF2">
    <property type="entry name" value="TRANSPOSASE IS200-LIKE DOMAIN-CONTAINING PROTEIN"/>
    <property type="match status" value="1"/>
</dbReference>
<dbReference type="InterPro" id="IPR036515">
    <property type="entry name" value="Transposase_17_sf"/>
</dbReference>
<feature type="domain" description="Transposase IS200-like" evidence="1">
    <location>
        <begin position="7"/>
        <end position="123"/>
    </location>
</feature>
<name>A0ABT1Z7J2_9ACTN</name>
<comment type="caution">
    <text evidence="2">The sequence shown here is derived from an EMBL/GenBank/DDBJ whole genome shotgun (WGS) entry which is preliminary data.</text>
</comment>